<proteinExistence type="predicted"/>
<dbReference type="EMBL" id="GBRH01242926">
    <property type="protein sequence ID" value="JAD54969.1"/>
    <property type="molecule type" value="Transcribed_RNA"/>
</dbReference>
<organism evidence="1">
    <name type="scientific">Arundo donax</name>
    <name type="common">Giant reed</name>
    <name type="synonym">Donax arundinaceus</name>
    <dbReference type="NCBI Taxonomy" id="35708"/>
    <lineage>
        <taxon>Eukaryota</taxon>
        <taxon>Viridiplantae</taxon>
        <taxon>Streptophyta</taxon>
        <taxon>Embryophyta</taxon>
        <taxon>Tracheophyta</taxon>
        <taxon>Spermatophyta</taxon>
        <taxon>Magnoliopsida</taxon>
        <taxon>Liliopsida</taxon>
        <taxon>Poales</taxon>
        <taxon>Poaceae</taxon>
        <taxon>PACMAD clade</taxon>
        <taxon>Arundinoideae</taxon>
        <taxon>Arundineae</taxon>
        <taxon>Arundo</taxon>
    </lineage>
</organism>
<sequence length="64" mass="7264">MARRRDEARRMVCAGRRRGVAGSELELRRKADGELTEAGRRRCDGAGRRATARWMVSSGCERTR</sequence>
<dbReference type="AlphaFoldDB" id="A0A0A9AT93"/>
<name>A0A0A9AT93_ARUDO</name>
<accession>A0A0A9AT93</accession>
<reference evidence="1" key="2">
    <citation type="journal article" date="2015" name="Data Brief">
        <title>Shoot transcriptome of the giant reed, Arundo donax.</title>
        <authorList>
            <person name="Barrero R.A."/>
            <person name="Guerrero F.D."/>
            <person name="Moolhuijzen P."/>
            <person name="Goolsby J.A."/>
            <person name="Tidwell J."/>
            <person name="Bellgard S.E."/>
            <person name="Bellgard M.I."/>
        </authorList>
    </citation>
    <scope>NUCLEOTIDE SEQUENCE</scope>
    <source>
        <tissue evidence="1">Shoot tissue taken approximately 20 cm above the soil surface</tissue>
    </source>
</reference>
<reference evidence="1" key="1">
    <citation type="submission" date="2014-09" db="EMBL/GenBank/DDBJ databases">
        <authorList>
            <person name="Magalhaes I.L.F."/>
            <person name="Oliveira U."/>
            <person name="Santos F.R."/>
            <person name="Vidigal T.H.D.A."/>
            <person name="Brescovit A.D."/>
            <person name="Santos A.J."/>
        </authorList>
    </citation>
    <scope>NUCLEOTIDE SEQUENCE</scope>
    <source>
        <tissue evidence="1">Shoot tissue taken approximately 20 cm above the soil surface</tissue>
    </source>
</reference>
<protein>
    <submittedName>
        <fullName evidence="1">Uncharacterized protein</fullName>
    </submittedName>
</protein>
<evidence type="ECO:0000313" key="1">
    <source>
        <dbReference type="EMBL" id="JAD54969.1"/>
    </source>
</evidence>